<evidence type="ECO:0000313" key="6">
    <source>
        <dbReference type="EMBL" id="RKO89514.1"/>
    </source>
</evidence>
<name>A0A4P9WAN8_9FUNG</name>
<organism evidence="6 7">
    <name type="scientific">Blyttiomyces helicus</name>
    <dbReference type="NCBI Taxonomy" id="388810"/>
    <lineage>
        <taxon>Eukaryota</taxon>
        <taxon>Fungi</taxon>
        <taxon>Fungi incertae sedis</taxon>
        <taxon>Chytridiomycota</taxon>
        <taxon>Chytridiomycota incertae sedis</taxon>
        <taxon>Chytridiomycetes</taxon>
        <taxon>Chytridiomycetes incertae sedis</taxon>
        <taxon>Blyttiomyces</taxon>
    </lineage>
</organism>
<proteinExistence type="inferred from homology"/>
<keyword evidence="7" id="KW-1185">Reference proteome</keyword>
<dbReference type="SUPFAM" id="SSF56235">
    <property type="entry name" value="N-terminal nucleophile aminohydrolases (Ntn hydrolases)"/>
    <property type="match status" value="1"/>
</dbReference>
<comment type="subcellular location">
    <subcellularLocation>
        <location evidence="5">Cytoplasm</location>
    </subcellularLocation>
    <subcellularLocation>
        <location evidence="5">Nucleus</location>
    </subcellularLocation>
</comment>
<evidence type="ECO:0000256" key="5">
    <source>
        <dbReference type="RuleBase" id="RU004203"/>
    </source>
</evidence>
<dbReference type="PANTHER" id="PTHR32194:SF2">
    <property type="entry name" value="PROTEASOME SUBUNIT BETA TYPE-1"/>
    <property type="match status" value="1"/>
</dbReference>
<dbReference type="GO" id="GO:0016787">
    <property type="term" value="F:hydrolase activity"/>
    <property type="evidence" value="ECO:0007669"/>
    <property type="project" value="UniProtKB-KW"/>
</dbReference>
<dbReference type="GO" id="GO:0019774">
    <property type="term" value="C:proteasome core complex, beta-subunit complex"/>
    <property type="evidence" value="ECO:0007669"/>
    <property type="project" value="UniProtKB-ARBA"/>
</dbReference>
<keyword evidence="6" id="KW-0378">Hydrolase</keyword>
<dbReference type="FunFam" id="3.60.20.10:FF:000027">
    <property type="entry name" value="Proteasome subunit beta type-6"/>
    <property type="match status" value="1"/>
</dbReference>
<dbReference type="OrthoDB" id="268479at2759"/>
<evidence type="ECO:0000256" key="1">
    <source>
        <dbReference type="ARBA" id="ARBA00022490"/>
    </source>
</evidence>
<dbReference type="InterPro" id="IPR001353">
    <property type="entry name" value="Proteasome_sua/b"/>
</dbReference>
<evidence type="ECO:0000256" key="4">
    <source>
        <dbReference type="ARBA" id="ARBA00026071"/>
    </source>
</evidence>
<dbReference type="PROSITE" id="PS00854">
    <property type="entry name" value="PROTEASOME_BETA_1"/>
    <property type="match status" value="1"/>
</dbReference>
<dbReference type="Gene3D" id="3.60.20.10">
    <property type="entry name" value="Glutamine Phosphoribosylpyrophosphate, subunit 1, domain 1"/>
    <property type="match status" value="1"/>
</dbReference>
<reference evidence="7" key="1">
    <citation type="journal article" date="2018" name="Nat. Microbiol.">
        <title>Leveraging single-cell genomics to expand the fungal tree of life.</title>
        <authorList>
            <person name="Ahrendt S.R."/>
            <person name="Quandt C.A."/>
            <person name="Ciobanu D."/>
            <person name="Clum A."/>
            <person name="Salamov A."/>
            <person name="Andreopoulos B."/>
            <person name="Cheng J.F."/>
            <person name="Woyke T."/>
            <person name="Pelin A."/>
            <person name="Henrissat B."/>
            <person name="Reynolds N.K."/>
            <person name="Benny G.L."/>
            <person name="Smith M.E."/>
            <person name="James T.Y."/>
            <person name="Grigoriev I.V."/>
        </authorList>
    </citation>
    <scope>NUCLEOTIDE SEQUENCE [LARGE SCALE GENOMIC DNA]</scope>
</reference>
<evidence type="ECO:0000313" key="7">
    <source>
        <dbReference type="Proteomes" id="UP000269721"/>
    </source>
</evidence>
<dbReference type="InterPro" id="IPR016050">
    <property type="entry name" value="Proteasome_bsu_CS"/>
</dbReference>
<dbReference type="Proteomes" id="UP000269721">
    <property type="component" value="Unassembled WGS sequence"/>
</dbReference>
<dbReference type="AlphaFoldDB" id="A0A4P9WAN8"/>
<dbReference type="PROSITE" id="PS51476">
    <property type="entry name" value="PROTEASOME_BETA_2"/>
    <property type="match status" value="1"/>
</dbReference>
<comment type="subunit">
    <text evidence="5">Component of the proteasome complex.</text>
</comment>
<keyword evidence="2 5" id="KW-0647">Proteasome</keyword>
<gene>
    <name evidence="6" type="ORF">BDK51DRAFT_15575</name>
</gene>
<keyword evidence="1 5" id="KW-0963">Cytoplasm</keyword>
<comment type="similarity">
    <text evidence="5">Belongs to the peptidase T1B family.</text>
</comment>
<sequence length="233" mass="26094">MTIVHAHQVSAAPVQTLMERRFSPYTENGGTTLAVAGEDFCVIAGDTRQSEGYHINSRYAPKVYQLSNGAVLATGGMYADGLTLVKRLEQRLEWYFHQHEKTMGIGALAQMLSIMLYNKRFFPYYVWNTLGGLDEEGKGCVFSYDPVGNYEKHHWNCSGSAGHLIQPFLDNQVGHKHQPKAQAGLLSFDHVVRLVKDAFTGATERDIYTGDYLEIFIVRAGGITKEKIDLKKD</sequence>
<evidence type="ECO:0000256" key="3">
    <source>
        <dbReference type="ARBA" id="ARBA00023242"/>
    </source>
</evidence>
<dbReference type="Pfam" id="PF00227">
    <property type="entry name" value="Proteasome"/>
    <property type="match status" value="1"/>
</dbReference>
<accession>A0A4P9WAN8</accession>
<comment type="subunit">
    <text evidence="4">The 26S proteasome consists of a 20S proteasome core and two 19S regulatory subunits. The 20S proteasome core is composed of 28 subunits that are arranged in four stacked rings, resulting in a barrel-shaped structure. The two end rings are each formed by seven alpha subunits, and the two central rings are each formed by seven beta subunits. The catalytic chamber with the active sites is on the inside of the barrel.</text>
</comment>
<protein>
    <recommendedName>
        <fullName evidence="5">Proteasome subunit beta</fullName>
    </recommendedName>
</protein>
<dbReference type="InterPro" id="IPR023333">
    <property type="entry name" value="Proteasome_suB-type"/>
</dbReference>
<dbReference type="GO" id="GO:0005737">
    <property type="term" value="C:cytoplasm"/>
    <property type="evidence" value="ECO:0007669"/>
    <property type="project" value="UniProtKB-SubCell"/>
</dbReference>
<dbReference type="GO" id="GO:0051603">
    <property type="term" value="P:proteolysis involved in protein catabolic process"/>
    <property type="evidence" value="ECO:0007669"/>
    <property type="project" value="InterPro"/>
</dbReference>
<evidence type="ECO:0000256" key="2">
    <source>
        <dbReference type="ARBA" id="ARBA00022942"/>
    </source>
</evidence>
<comment type="function">
    <text evidence="5">Component of the proteasome, a multicatalytic proteinase complex which is characterized by its ability to cleave peptides with Arg, Phe, Tyr, Leu, and Glu adjacent to the leaving group at neutral or slightly basic pH. The proteasome has an ATP-dependent proteolytic activity.</text>
</comment>
<dbReference type="EMBL" id="KZ996046">
    <property type="protein sequence ID" value="RKO89514.1"/>
    <property type="molecule type" value="Genomic_DNA"/>
</dbReference>
<keyword evidence="3 5" id="KW-0539">Nucleus</keyword>
<dbReference type="PANTHER" id="PTHR32194">
    <property type="entry name" value="METALLOPROTEASE TLDD"/>
    <property type="match status" value="1"/>
</dbReference>
<dbReference type="CDD" id="cd03757">
    <property type="entry name" value="proteasome_beta_type_1"/>
    <property type="match status" value="1"/>
</dbReference>
<dbReference type="InterPro" id="IPR029055">
    <property type="entry name" value="Ntn_hydrolases_N"/>
</dbReference>
<dbReference type="GO" id="GO:0005634">
    <property type="term" value="C:nucleus"/>
    <property type="evidence" value="ECO:0007669"/>
    <property type="project" value="UniProtKB-SubCell"/>
</dbReference>